<proteinExistence type="predicted"/>
<sequence length="68" mass="7927">MLANELTEYSAQSPVCLKSVPDILELERAKLHFIVTEYGVDSPQALRQSRVVDNLILMQMKKRYKYVR</sequence>
<keyword evidence="2" id="KW-1185">Reference proteome</keyword>
<organism evidence="1 2">
    <name type="scientific">Dethiobacter alkaliphilus AHT 1</name>
    <dbReference type="NCBI Taxonomy" id="555088"/>
    <lineage>
        <taxon>Bacteria</taxon>
        <taxon>Bacillati</taxon>
        <taxon>Bacillota</taxon>
        <taxon>Dethiobacteria</taxon>
        <taxon>Dethiobacterales</taxon>
        <taxon>Dethiobacteraceae</taxon>
        <taxon>Dethiobacter</taxon>
    </lineage>
</organism>
<dbReference type="GO" id="GO:0043937">
    <property type="term" value="P:regulation of sporulation"/>
    <property type="evidence" value="ECO:0007669"/>
    <property type="project" value="InterPro"/>
</dbReference>
<dbReference type="InterPro" id="IPR036638">
    <property type="entry name" value="HLH_DNA-bd_sf"/>
</dbReference>
<evidence type="ECO:0000313" key="2">
    <source>
        <dbReference type="Proteomes" id="UP000006443"/>
    </source>
</evidence>
<dbReference type="SUPFAM" id="SSF140500">
    <property type="entry name" value="BAS1536-like"/>
    <property type="match status" value="1"/>
</dbReference>
<dbReference type="Proteomes" id="UP000006443">
    <property type="component" value="Unassembled WGS sequence"/>
</dbReference>
<dbReference type="AlphaFoldDB" id="C0GJY3"/>
<dbReference type="RefSeq" id="WP_008518525.1">
    <property type="nucleotide sequence ID" value="NZ_ACJM01000019.1"/>
</dbReference>
<dbReference type="Gene3D" id="4.10.280.10">
    <property type="entry name" value="Helix-loop-helix DNA-binding domain"/>
    <property type="match status" value="1"/>
</dbReference>
<comment type="caution">
    <text evidence="1">The sequence shown here is derived from an EMBL/GenBank/DDBJ whole genome shotgun (WGS) entry which is preliminary data.</text>
</comment>
<dbReference type="EMBL" id="ACJM01000019">
    <property type="protein sequence ID" value="EEG76352.1"/>
    <property type="molecule type" value="Genomic_DNA"/>
</dbReference>
<evidence type="ECO:0000313" key="1">
    <source>
        <dbReference type="EMBL" id="EEG76352.1"/>
    </source>
</evidence>
<name>C0GJY3_DETAL</name>
<dbReference type="InterPro" id="IPR037208">
    <property type="entry name" value="Spo0E-like_sf"/>
</dbReference>
<gene>
    <name evidence="1" type="ORF">DealDRAFT_2792</name>
</gene>
<reference evidence="1 2" key="1">
    <citation type="submission" date="2009-02" db="EMBL/GenBank/DDBJ databases">
        <title>Sequencing of the draft genome and assembly of Dethiobacter alkaliphilus AHT 1.</title>
        <authorList>
            <consortium name="US DOE Joint Genome Institute (JGI-PGF)"/>
            <person name="Lucas S."/>
            <person name="Copeland A."/>
            <person name="Lapidus A."/>
            <person name="Glavina del Rio T."/>
            <person name="Dalin E."/>
            <person name="Tice H."/>
            <person name="Bruce D."/>
            <person name="Goodwin L."/>
            <person name="Pitluck S."/>
            <person name="Larimer F."/>
            <person name="Land M.L."/>
            <person name="Hauser L."/>
            <person name="Muyzer G."/>
        </authorList>
    </citation>
    <scope>NUCLEOTIDE SEQUENCE [LARGE SCALE GENOMIC DNA]</scope>
    <source>
        <strain evidence="1 2">AHT 1</strain>
    </source>
</reference>
<accession>C0GJY3</accession>
<evidence type="ECO:0008006" key="3">
    <source>
        <dbReference type="Google" id="ProtNLM"/>
    </source>
</evidence>
<dbReference type="GO" id="GO:0046983">
    <property type="term" value="F:protein dimerization activity"/>
    <property type="evidence" value="ECO:0007669"/>
    <property type="project" value="InterPro"/>
</dbReference>
<dbReference type="STRING" id="555088.DealDRAFT_2792"/>
<protein>
    <recommendedName>
        <fullName evidence="3">Spo0E like sporulation regulatory protein</fullName>
    </recommendedName>
</protein>